<feature type="compositionally biased region" description="Polar residues" evidence="1">
    <location>
        <begin position="194"/>
        <end position="208"/>
    </location>
</feature>
<gene>
    <name evidence="2" type="ORF">FIM1_2038</name>
</gene>
<feature type="region of interest" description="Disordered" evidence="1">
    <location>
        <begin position="193"/>
        <end position="212"/>
    </location>
</feature>
<proteinExistence type="predicted"/>
<dbReference type="Proteomes" id="UP000422736">
    <property type="component" value="Chromosome 3"/>
</dbReference>
<sequence>MTNKRIKIQDLLNNETVVEDAQPRLLHSAQTPLKPVPTSVASTYNTSTATVYANEPSVTTTNDTPVNSLPGRYSFSSSTTLPPSTRLLSNTLPGSGPLLPLHMHAASTSQSPQLPPFQLKTEGLTPGIGGFSPLMHVNHTNSPNMLPMASSPHPQNVRTPLGGSPGVAKPPHHTERPLRQQQLMAVAMHEQDHQMIQSGSAPSVGSDNSSHRKLSPELVAAVSLSASNVSNFQYKINKPQGRPIIQSIIGKFTLYANIQDLILDITRFDRIRLRDVFNESLGTFELIRYSKEDLQLHHHNQNSDSDSAAQEPSTPHSNASIQKNLVINEAHVYDKLTQEFQCQYLKFIKIIRDKKGKLIRLESVIIPNTNEITIDFIKKKICYPRYKSNMKIYLIKCDAPEEFQNKFIYIHDSQSLEDGKNLVNIDNLDKDLEQFKNLTIWCRNE</sequence>
<evidence type="ECO:0000313" key="3">
    <source>
        <dbReference type="Proteomes" id="UP000422736"/>
    </source>
</evidence>
<feature type="region of interest" description="Disordered" evidence="1">
    <location>
        <begin position="149"/>
        <end position="176"/>
    </location>
</feature>
<feature type="compositionally biased region" description="Polar residues" evidence="1">
    <location>
        <begin position="302"/>
        <end position="317"/>
    </location>
</feature>
<feature type="region of interest" description="Disordered" evidence="1">
    <location>
        <begin position="298"/>
        <end position="317"/>
    </location>
</feature>
<organism evidence="2 3">
    <name type="scientific">Kluyveromyces marxianus</name>
    <name type="common">Yeast</name>
    <name type="synonym">Candida kefyr</name>
    <dbReference type="NCBI Taxonomy" id="4911"/>
    <lineage>
        <taxon>Eukaryota</taxon>
        <taxon>Fungi</taxon>
        <taxon>Dikarya</taxon>
        <taxon>Ascomycota</taxon>
        <taxon>Saccharomycotina</taxon>
        <taxon>Saccharomycetes</taxon>
        <taxon>Saccharomycetales</taxon>
        <taxon>Saccharomycetaceae</taxon>
        <taxon>Kluyveromyces</taxon>
    </lineage>
</organism>
<reference evidence="2 3" key="2">
    <citation type="submission" date="2019-11" db="EMBL/GenBank/DDBJ databases">
        <authorList>
            <person name="Lu H."/>
        </authorList>
    </citation>
    <scope>NUCLEOTIDE SEQUENCE [LARGE SCALE GENOMIC DNA]</scope>
    <source>
        <strain evidence="2 3">FIM1</strain>
    </source>
</reference>
<reference evidence="2 3" key="1">
    <citation type="submission" date="2016-03" db="EMBL/GenBank/DDBJ databases">
        <title>How can Kluyveromyces marxianus grow so fast - potential evolutionary course in Saccharomyces Complex revealed by comparative genomics.</title>
        <authorList>
            <person name="Mo W."/>
            <person name="Lu W."/>
            <person name="Yang X."/>
            <person name="Qi J."/>
            <person name="Lv H."/>
        </authorList>
    </citation>
    <scope>NUCLEOTIDE SEQUENCE [LARGE SCALE GENOMIC DNA]</scope>
    <source>
        <strain evidence="2 3">FIM1</strain>
    </source>
</reference>
<evidence type="ECO:0000313" key="2">
    <source>
        <dbReference type="EMBL" id="QGN15348.1"/>
    </source>
</evidence>
<name>A0ABX6ESP4_KLUMA</name>
<evidence type="ECO:0000256" key="1">
    <source>
        <dbReference type="SAM" id="MobiDB-lite"/>
    </source>
</evidence>
<keyword evidence="3" id="KW-1185">Reference proteome</keyword>
<accession>A0ABX6ESP4</accession>
<protein>
    <submittedName>
        <fullName evidence="2">Uncharacterized protein</fullName>
    </submittedName>
</protein>
<dbReference type="EMBL" id="CP015056">
    <property type="protein sequence ID" value="QGN15348.1"/>
    <property type="molecule type" value="Genomic_DNA"/>
</dbReference>